<sequence length="306" mass="34386">MCDRRNIPERERAPARDATIQLFVATLAGSYNGDTIRNYVYGVRAWHIVHGVPWHRNKDELDTLLRAALKLTPAVSQRKPRRPWTVAFLTAIRPHLRIDEPLGAAVWACAVVGFYSIARLGELTVPTLQGFKASLHVTREQLRPETDRAGHSVWALKLPTTKSSPSGESLSFAKQDGATDPEAALAAHFRINKPRPDQALFTFIHTDRAMRKRQRVLTKDEFVKAIAAAAQSAAIDPLQGHGMRIGGTLEYLLRGIPFDVVKTMGRWKSEAFQLYLRKHAQILAPYLQRESAVHGTFVRYTMPPVR</sequence>
<keyword evidence="1" id="KW-0233">DNA recombination</keyword>
<evidence type="ECO:0000313" key="2">
    <source>
        <dbReference type="EMBL" id="TFY58121.1"/>
    </source>
</evidence>
<dbReference type="EMBL" id="SEKV01000379">
    <property type="protein sequence ID" value="TFY58121.1"/>
    <property type="molecule type" value="Genomic_DNA"/>
</dbReference>
<dbReference type="PANTHER" id="PTHR34605">
    <property type="entry name" value="PHAGE_INTEGRASE DOMAIN-CONTAINING PROTEIN"/>
    <property type="match status" value="1"/>
</dbReference>
<dbReference type="Gene3D" id="1.10.443.10">
    <property type="entry name" value="Intergrase catalytic core"/>
    <property type="match status" value="1"/>
</dbReference>
<dbReference type="GO" id="GO:0006310">
    <property type="term" value="P:DNA recombination"/>
    <property type="evidence" value="ECO:0007669"/>
    <property type="project" value="UniProtKB-KW"/>
</dbReference>
<protein>
    <recommendedName>
        <fullName evidence="4">Tyr recombinase domain-containing protein</fullName>
    </recommendedName>
</protein>
<reference evidence="2 3" key="1">
    <citation type="submission" date="2019-01" db="EMBL/GenBank/DDBJ databases">
        <title>Genome sequencing of the rare red list fungi Fomitopsis rosea.</title>
        <authorList>
            <person name="Buettner E."/>
            <person name="Kellner H."/>
        </authorList>
    </citation>
    <scope>NUCLEOTIDE SEQUENCE [LARGE SCALE GENOMIC DNA]</scope>
    <source>
        <strain evidence="2 3">DSM 105464</strain>
    </source>
</reference>
<organism evidence="2 3">
    <name type="scientific">Rhodofomes roseus</name>
    <dbReference type="NCBI Taxonomy" id="34475"/>
    <lineage>
        <taxon>Eukaryota</taxon>
        <taxon>Fungi</taxon>
        <taxon>Dikarya</taxon>
        <taxon>Basidiomycota</taxon>
        <taxon>Agaricomycotina</taxon>
        <taxon>Agaricomycetes</taxon>
        <taxon>Polyporales</taxon>
        <taxon>Rhodofomes</taxon>
    </lineage>
</organism>
<dbReference type="InterPro" id="IPR052925">
    <property type="entry name" value="Phage_Integrase-like_Recomb"/>
</dbReference>
<comment type="caution">
    <text evidence="2">The sequence shown here is derived from an EMBL/GenBank/DDBJ whole genome shotgun (WGS) entry which is preliminary data.</text>
</comment>
<dbReference type="GO" id="GO:0003677">
    <property type="term" value="F:DNA binding"/>
    <property type="evidence" value="ECO:0007669"/>
    <property type="project" value="InterPro"/>
</dbReference>
<dbReference type="GO" id="GO:0015074">
    <property type="term" value="P:DNA integration"/>
    <property type="evidence" value="ECO:0007669"/>
    <property type="project" value="InterPro"/>
</dbReference>
<evidence type="ECO:0000256" key="1">
    <source>
        <dbReference type="ARBA" id="ARBA00023172"/>
    </source>
</evidence>
<dbReference type="InterPro" id="IPR013762">
    <property type="entry name" value="Integrase-like_cat_sf"/>
</dbReference>
<name>A0A4Y9Y9H5_9APHY</name>
<gene>
    <name evidence="2" type="ORF">EVJ58_g6608</name>
</gene>
<dbReference type="STRING" id="34475.A0A4Y9Y9H5"/>
<dbReference type="PANTHER" id="PTHR34605:SF3">
    <property type="entry name" value="P CELL-TYPE AGGLUTINATION PROTEIN MAP4-LIKE-RELATED"/>
    <property type="match status" value="1"/>
</dbReference>
<dbReference type="InterPro" id="IPR011010">
    <property type="entry name" value="DNA_brk_join_enz"/>
</dbReference>
<proteinExistence type="predicted"/>
<dbReference type="Proteomes" id="UP000298390">
    <property type="component" value="Unassembled WGS sequence"/>
</dbReference>
<dbReference type="AlphaFoldDB" id="A0A4Y9Y9H5"/>
<accession>A0A4Y9Y9H5</accession>
<evidence type="ECO:0000313" key="3">
    <source>
        <dbReference type="Proteomes" id="UP000298390"/>
    </source>
</evidence>
<dbReference type="SUPFAM" id="SSF56349">
    <property type="entry name" value="DNA breaking-rejoining enzymes"/>
    <property type="match status" value="1"/>
</dbReference>
<evidence type="ECO:0008006" key="4">
    <source>
        <dbReference type="Google" id="ProtNLM"/>
    </source>
</evidence>